<evidence type="ECO:0000256" key="3">
    <source>
        <dbReference type="PIRSR" id="PIRSR015753-3"/>
    </source>
</evidence>
<dbReference type="SFLD" id="SFLDG01206">
    <property type="entry name" value="Xi.1"/>
    <property type="match status" value="1"/>
</dbReference>
<dbReference type="GO" id="GO:0005737">
    <property type="term" value="C:cytoplasm"/>
    <property type="evidence" value="ECO:0007669"/>
    <property type="project" value="TreeGrafter"/>
</dbReference>
<dbReference type="Pfam" id="PF13409">
    <property type="entry name" value="GST_N_2"/>
    <property type="match status" value="1"/>
</dbReference>
<feature type="binding site" evidence="2">
    <location>
        <begin position="127"/>
        <end position="130"/>
    </location>
    <ligand>
        <name>glutathione</name>
        <dbReference type="ChEBI" id="CHEBI:57925"/>
    </ligand>
</feature>
<dbReference type="Gene3D" id="1.20.1050.10">
    <property type="match status" value="1"/>
</dbReference>
<dbReference type="SUPFAM" id="SSF47616">
    <property type="entry name" value="GST C-terminal domain-like"/>
    <property type="match status" value="1"/>
</dbReference>
<dbReference type="EMBL" id="JAVFKY010000002">
    <property type="protein sequence ID" value="KAK5580334.1"/>
    <property type="molecule type" value="Genomic_DNA"/>
</dbReference>
<gene>
    <name evidence="5" type="ORF">RB653_000350</name>
</gene>
<feature type="binding site" evidence="2">
    <location>
        <position position="94"/>
    </location>
    <ligand>
        <name>glutathione</name>
        <dbReference type="ChEBI" id="CHEBI:57925"/>
    </ligand>
</feature>
<dbReference type="GO" id="GO:0004364">
    <property type="term" value="F:glutathione transferase activity"/>
    <property type="evidence" value="ECO:0007669"/>
    <property type="project" value="InterPro"/>
</dbReference>
<dbReference type="InterPro" id="IPR010987">
    <property type="entry name" value="Glutathione-S-Trfase_C-like"/>
</dbReference>
<protein>
    <recommendedName>
        <fullName evidence="4">GST C-terminal domain-containing protein</fullName>
    </recommendedName>
</protein>
<evidence type="ECO:0000313" key="6">
    <source>
        <dbReference type="Proteomes" id="UP001344447"/>
    </source>
</evidence>
<dbReference type="InterPro" id="IPR004045">
    <property type="entry name" value="Glutathione_S-Trfase_N"/>
</dbReference>
<feature type="active site" description="Proton donor/acceptor" evidence="1">
    <location>
        <position position="193"/>
    </location>
</feature>
<evidence type="ECO:0000313" key="5">
    <source>
        <dbReference type="EMBL" id="KAK5580334.1"/>
    </source>
</evidence>
<reference evidence="5 6" key="1">
    <citation type="submission" date="2023-11" db="EMBL/GenBank/DDBJ databases">
        <title>Dfirmibasis_genome.</title>
        <authorList>
            <person name="Edelbroek B."/>
            <person name="Kjellin J."/>
            <person name="Jerlstrom-Hultqvist J."/>
            <person name="Soderbom F."/>
        </authorList>
    </citation>
    <scope>NUCLEOTIDE SEQUENCE [LARGE SCALE GENOMIC DNA]</scope>
    <source>
        <strain evidence="5 6">TNS-C-14</strain>
    </source>
</reference>
<keyword evidence="6" id="KW-1185">Reference proteome</keyword>
<sequence length="325" mass="37802">MSSDNKGSELKPNTINFTDELDKKGAFIRVQSSFRNFISSSPDAEFKPEANRYHVYISYACPWASSVYHTIQFKGLQDVIDVSIVDYLLEAGGWHFSEREGSTVDKINGFKFLRQVYELSDKNFNGRVTVPVLFDTKTKKIVNNESSEIIRMLNSEFNHLAKHPEVDLNPTELHTQIQEMYDFIYPNINNGVYRCGFAISQEAYSDAFEKLFSALDKVEDILSKQRYLVGSKLTYVDIRLFVTLIRFDCVYVGHFKCNKKQIKEYSNISNFVREIYQMEGTKKTVNFFHIKHHYYESHRTINPYGIVPVGPNMDWVNEPHNRSNL</sequence>
<dbReference type="SUPFAM" id="SSF52833">
    <property type="entry name" value="Thioredoxin-like"/>
    <property type="match status" value="1"/>
</dbReference>
<dbReference type="Proteomes" id="UP001344447">
    <property type="component" value="Unassembled WGS sequence"/>
</dbReference>
<dbReference type="InterPro" id="IPR016639">
    <property type="entry name" value="GST_Omega/GSH"/>
</dbReference>
<dbReference type="SFLD" id="SFLDG01148">
    <property type="entry name" value="Xi_(cytGST)"/>
    <property type="match status" value="1"/>
</dbReference>
<evidence type="ECO:0000259" key="4">
    <source>
        <dbReference type="PROSITE" id="PS50405"/>
    </source>
</evidence>
<evidence type="ECO:0000256" key="2">
    <source>
        <dbReference type="PIRSR" id="PIRSR015753-2"/>
    </source>
</evidence>
<feature type="site" description="Lowers pKa of active site Cys" evidence="3">
    <location>
        <position position="251"/>
    </location>
</feature>
<dbReference type="PANTHER" id="PTHR32419">
    <property type="entry name" value="GLUTATHIONYL-HYDROQUINONE REDUCTASE"/>
    <property type="match status" value="1"/>
</dbReference>
<dbReference type="SFLD" id="SFLDS00019">
    <property type="entry name" value="Glutathione_Transferase_(cytos"/>
    <property type="match status" value="1"/>
</dbReference>
<dbReference type="AlphaFoldDB" id="A0AAN7TV40"/>
<dbReference type="InterPro" id="IPR040079">
    <property type="entry name" value="Glutathione_S-Trfase"/>
</dbReference>
<dbReference type="PANTHER" id="PTHR32419:SF6">
    <property type="entry name" value="GLUTATHIONE S-TRANSFERASE OMEGA-LIKE 1-RELATED"/>
    <property type="match status" value="1"/>
</dbReference>
<dbReference type="Pfam" id="PF13410">
    <property type="entry name" value="GST_C_2"/>
    <property type="match status" value="1"/>
</dbReference>
<dbReference type="InterPro" id="IPR047047">
    <property type="entry name" value="GST_Omega-like_C"/>
</dbReference>
<dbReference type="PIRSF" id="PIRSF015753">
    <property type="entry name" value="GST"/>
    <property type="match status" value="1"/>
</dbReference>
<feature type="site" description="Lowers pKa of active site Cys" evidence="3">
    <location>
        <position position="294"/>
    </location>
</feature>
<dbReference type="Gene3D" id="3.40.30.10">
    <property type="entry name" value="Glutaredoxin"/>
    <property type="match status" value="1"/>
</dbReference>
<comment type="caution">
    <text evidence="5">The sequence shown here is derived from an EMBL/GenBank/DDBJ whole genome shotgun (WGS) entry which is preliminary data.</text>
</comment>
<name>A0AAN7TV40_9MYCE</name>
<organism evidence="5 6">
    <name type="scientific">Dictyostelium firmibasis</name>
    <dbReference type="NCBI Taxonomy" id="79012"/>
    <lineage>
        <taxon>Eukaryota</taxon>
        <taxon>Amoebozoa</taxon>
        <taxon>Evosea</taxon>
        <taxon>Eumycetozoa</taxon>
        <taxon>Dictyostelia</taxon>
        <taxon>Dictyosteliales</taxon>
        <taxon>Dictyosteliaceae</taxon>
        <taxon>Dictyostelium</taxon>
    </lineage>
</organism>
<dbReference type="InterPro" id="IPR036249">
    <property type="entry name" value="Thioredoxin-like_sf"/>
</dbReference>
<dbReference type="InterPro" id="IPR036282">
    <property type="entry name" value="Glutathione-S-Trfase_C_sf"/>
</dbReference>
<feature type="domain" description="GST C-terminal" evidence="4">
    <location>
        <begin position="170"/>
        <end position="304"/>
    </location>
</feature>
<feature type="binding site" evidence="2">
    <location>
        <begin position="145"/>
        <end position="146"/>
    </location>
    <ligand>
        <name>glutathione</name>
        <dbReference type="ChEBI" id="CHEBI:57925"/>
    </ligand>
</feature>
<dbReference type="CDD" id="cd03190">
    <property type="entry name" value="GST_C_Omega_like"/>
    <property type="match status" value="1"/>
</dbReference>
<feature type="active site" description="Nucleophile" evidence="1">
    <location>
        <position position="61"/>
    </location>
</feature>
<evidence type="ECO:0000256" key="1">
    <source>
        <dbReference type="PIRSR" id="PIRSR015753-1"/>
    </source>
</evidence>
<dbReference type="PROSITE" id="PS50405">
    <property type="entry name" value="GST_CTER"/>
    <property type="match status" value="1"/>
</dbReference>
<proteinExistence type="predicted"/>
<accession>A0AAN7TV40</accession>